<proteinExistence type="predicted"/>
<dbReference type="Proteomes" id="UP000281393">
    <property type="component" value="Chromosome"/>
</dbReference>
<sequence length="149" mass="15886">MAKAPKRAFVCNECGADYPRWQGQCSACHAWNTITEVRLAASPTVARNERLSGYAGSAGVSKVQKLSDISLEELPRFSTGFKEFDRVLGGGVVPGSAILIGGNPRRGQINVAAANAVQARRADENAVRHRRRIATAGGDARAPSRPADR</sequence>
<dbReference type="PANTHER" id="PTHR32472">
    <property type="entry name" value="DNA REPAIR PROTEIN RADA"/>
    <property type="match status" value="1"/>
</dbReference>
<evidence type="ECO:0000313" key="5">
    <source>
        <dbReference type="Proteomes" id="UP000281393"/>
    </source>
</evidence>
<dbReference type="GO" id="GO:0000725">
    <property type="term" value="P:recombinational repair"/>
    <property type="evidence" value="ECO:0007669"/>
    <property type="project" value="TreeGrafter"/>
</dbReference>
<dbReference type="InterPro" id="IPR041166">
    <property type="entry name" value="Rubredoxin_2"/>
</dbReference>
<dbReference type="Pfam" id="PF18073">
    <property type="entry name" value="Zn_ribbon_LapB"/>
    <property type="match status" value="1"/>
</dbReference>
<feature type="region of interest" description="Disordered" evidence="2">
    <location>
        <begin position="128"/>
        <end position="149"/>
    </location>
</feature>
<dbReference type="InterPro" id="IPR027417">
    <property type="entry name" value="P-loop_NTPase"/>
</dbReference>
<dbReference type="EMBL" id="LR133909">
    <property type="protein sequence ID" value="VDY45983.1"/>
    <property type="molecule type" value="Genomic_DNA"/>
</dbReference>
<dbReference type="GO" id="GO:0046872">
    <property type="term" value="F:metal ion binding"/>
    <property type="evidence" value="ECO:0007669"/>
    <property type="project" value="UniProtKB-KW"/>
</dbReference>
<evidence type="ECO:0000259" key="3">
    <source>
        <dbReference type="Pfam" id="PF18073"/>
    </source>
</evidence>
<name>A0A447JNX9_SALET</name>
<dbReference type="Gene3D" id="3.40.50.300">
    <property type="entry name" value="P-loop containing nucleotide triphosphate hydrolases"/>
    <property type="match status" value="1"/>
</dbReference>
<accession>A0A447JNX9</accession>
<organism evidence="4 5">
    <name type="scientific">Salmonella enterica subsp. enterica serovar Daytona</name>
    <dbReference type="NCBI Taxonomy" id="1962639"/>
    <lineage>
        <taxon>Bacteria</taxon>
        <taxon>Pseudomonadati</taxon>
        <taxon>Pseudomonadota</taxon>
        <taxon>Gammaproteobacteria</taxon>
        <taxon>Enterobacterales</taxon>
        <taxon>Enterobacteriaceae</taxon>
        <taxon>Salmonella</taxon>
    </lineage>
</organism>
<dbReference type="PANTHER" id="PTHR32472:SF10">
    <property type="entry name" value="DNA REPAIR PROTEIN RADA-LIKE PROTEIN"/>
    <property type="match status" value="1"/>
</dbReference>
<keyword evidence="1" id="KW-0479">Metal-binding</keyword>
<evidence type="ECO:0000256" key="2">
    <source>
        <dbReference type="SAM" id="MobiDB-lite"/>
    </source>
</evidence>
<evidence type="ECO:0000256" key="1">
    <source>
        <dbReference type="ARBA" id="ARBA00022723"/>
    </source>
</evidence>
<evidence type="ECO:0000313" key="4">
    <source>
        <dbReference type="EMBL" id="VDY45983.1"/>
    </source>
</evidence>
<gene>
    <name evidence="4" type="primary">radA</name>
    <name evidence="4" type="ORF">NCTC7102_05196</name>
</gene>
<reference evidence="4 5" key="1">
    <citation type="submission" date="2018-12" db="EMBL/GenBank/DDBJ databases">
        <authorList>
            <consortium name="Pathogen Informatics"/>
        </authorList>
    </citation>
    <scope>NUCLEOTIDE SEQUENCE [LARGE SCALE GENOMIC DNA]</scope>
    <source>
        <strain evidence="4 5">NCTC7102</strain>
    </source>
</reference>
<dbReference type="PRINTS" id="PR01874">
    <property type="entry name" value="DNAREPAIRADA"/>
</dbReference>
<feature type="domain" description="LapB rubredoxin metal binding" evidence="3">
    <location>
        <begin position="9"/>
        <end position="36"/>
    </location>
</feature>
<dbReference type="SUPFAM" id="SSF52540">
    <property type="entry name" value="P-loop containing nucleoside triphosphate hydrolases"/>
    <property type="match status" value="1"/>
</dbReference>
<protein>
    <submittedName>
        <fullName evidence="4">DNA repair protein</fullName>
    </submittedName>
</protein>
<dbReference type="GO" id="GO:0005829">
    <property type="term" value="C:cytosol"/>
    <property type="evidence" value="ECO:0007669"/>
    <property type="project" value="TreeGrafter"/>
</dbReference>
<dbReference type="AlphaFoldDB" id="A0A447JNX9"/>